<dbReference type="Proteomes" id="UP000572635">
    <property type="component" value="Unassembled WGS sequence"/>
</dbReference>
<proteinExistence type="predicted"/>
<dbReference type="Gene3D" id="3.40.50.1820">
    <property type="entry name" value="alpha/beta hydrolase"/>
    <property type="match status" value="1"/>
</dbReference>
<dbReference type="Pfam" id="PF00156">
    <property type="entry name" value="Pribosyltran"/>
    <property type="match status" value="1"/>
</dbReference>
<organism evidence="2 3">
    <name type="scientific">Nocardiopsis composta</name>
    <dbReference type="NCBI Taxonomy" id="157465"/>
    <lineage>
        <taxon>Bacteria</taxon>
        <taxon>Bacillati</taxon>
        <taxon>Actinomycetota</taxon>
        <taxon>Actinomycetes</taxon>
        <taxon>Streptosporangiales</taxon>
        <taxon>Nocardiopsidaceae</taxon>
        <taxon>Nocardiopsis</taxon>
    </lineage>
</organism>
<name>A0A7W8QJN5_9ACTN</name>
<keyword evidence="3" id="KW-1185">Reference proteome</keyword>
<feature type="domain" description="Phosphoribosyltransferase" evidence="1">
    <location>
        <begin position="22"/>
        <end position="181"/>
    </location>
</feature>
<evidence type="ECO:0000259" key="1">
    <source>
        <dbReference type="Pfam" id="PF00156"/>
    </source>
</evidence>
<dbReference type="Gene3D" id="3.40.50.2020">
    <property type="match status" value="1"/>
</dbReference>
<evidence type="ECO:0000313" key="3">
    <source>
        <dbReference type="Proteomes" id="UP000572635"/>
    </source>
</evidence>
<keyword evidence="2" id="KW-0808">Transferase</keyword>
<accession>A0A7W8QJN5</accession>
<evidence type="ECO:0000313" key="2">
    <source>
        <dbReference type="EMBL" id="MBB5431698.1"/>
    </source>
</evidence>
<dbReference type="InterPro" id="IPR029057">
    <property type="entry name" value="PRTase-like"/>
</dbReference>
<dbReference type="Gene3D" id="3.30.1310.20">
    <property type="entry name" value="PRTase-like"/>
    <property type="match status" value="1"/>
</dbReference>
<dbReference type="RefSeq" id="WP_184391369.1">
    <property type="nucleotide sequence ID" value="NZ_BAAAJD010000159.1"/>
</dbReference>
<dbReference type="InterPro" id="IPR000836">
    <property type="entry name" value="PRTase_dom"/>
</dbReference>
<sequence length="431" mass="44873">MSPVPVSLPFTDRAEAGRGLAERVRPFAVTDPVVLALPRGGAPVGAELAHRLGIPLDVLLVRKIGLPGHPEFGVGAIAEDGHACLDHAALARHHVSPSALTSTVEAEREELRRRLQVYRGGRPGPVLTGRDVIVVDDGAATGGTARAALRMVRRRRPARLVLAVPVASPSALQALRTEADETVVLSAPENFQAVGEWYRDFEQLTDSEVTALLAEAVTPGEAETGWTVHIEAGGVRLDGDLAAPEKVRGAVLLGLGHERHAAQQRAVAAAMRDAGFATLLLDLVTPQEWEESQGAPEIGPGELGARLAEGVRWLRGSTDLAGPRVALFGSGAAAPAALAAAAAIPADVGAVAVLGGRIDMAEEHLPGVRAPTLVLVPGDDSFIRELTEWAVGRMPVPAELRVVPGAEGLLPGGEEGRAVGGAAAEWFARHL</sequence>
<dbReference type="EMBL" id="JACHDB010000001">
    <property type="protein sequence ID" value="MBB5431698.1"/>
    <property type="molecule type" value="Genomic_DNA"/>
</dbReference>
<dbReference type="GO" id="GO:0016740">
    <property type="term" value="F:transferase activity"/>
    <property type="evidence" value="ECO:0007669"/>
    <property type="project" value="UniProtKB-KW"/>
</dbReference>
<protein>
    <submittedName>
        <fullName evidence="2">Putative phosphoribosyl transferase</fullName>
    </submittedName>
</protein>
<dbReference type="SUPFAM" id="SSF53474">
    <property type="entry name" value="alpha/beta-Hydrolases"/>
    <property type="match status" value="1"/>
</dbReference>
<comment type="caution">
    <text evidence="2">The sequence shown here is derived from an EMBL/GenBank/DDBJ whole genome shotgun (WGS) entry which is preliminary data.</text>
</comment>
<dbReference type="AlphaFoldDB" id="A0A7W8QJN5"/>
<gene>
    <name evidence="2" type="ORF">HDA36_001782</name>
</gene>
<dbReference type="InterPro" id="IPR029058">
    <property type="entry name" value="AB_hydrolase_fold"/>
</dbReference>
<dbReference type="SUPFAM" id="SSF53271">
    <property type="entry name" value="PRTase-like"/>
    <property type="match status" value="1"/>
</dbReference>
<reference evidence="2 3" key="1">
    <citation type="submission" date="2020-08" db="EMBL/GenBank/DDBJ databases">
        <title>Sequencing the genomes of 1000 actinobacteria strains.</title>
        <authorList>
            <person name="Klenk H.-P."/>
        </authorList>
    </citation>
    <scope>NUCLEOTIDE SEQUENCE [LARGE SCALE GENOMIC DNA]</scope>
    <source>
        <strain evidence="2 3">DSM 44551</strain>
    </source>
</reference>
<dbReference type="CDD" id="cd06223">
    <property type="entry name" value="PRTases_typeI"/>
    <property type="match status" value="1"/>
</dbReference>